<keyword evidence="1" id="KW-0812">Transmembrane</keyword>
<dbReference type="Gramene" id="PNT60830">
    <property type="protein sequence ID" value="PNT60830"/>
    <property type="gene ID" value="BRADI_5g06187v3"/>
</dbReference>
<dbReference type="EMBL" id="CM000884">
    <property type="protein sequence ID" value="PNT60830.1"/>
    <property type="molecule type" value="Genomic_DNA"/>
</dbReference>
<organism evidence="2">
    <name type="scientific">Brachypodium distachyon</name>
    <name type="common">Purple false brome</name>
    <name type="synonym">Trachynia distachya</name>
    <dbReference type="NCBI Taxonomy" id="15368"/>
    <lineage>
        <taxon>Eukaryota</taxon>
        <taxon>Viridiplantae</taxon>
        <taxon>Streptophyta</taxon>
        <taxon>Embryophyta</taxon>
        <taxon>Tracheophyta</taxon>
        <taxon>Spermatophyta</taxon>
        <taxon>Magnoliopsida</taxon>
        <taxon>Liliopsida</taxon>
        <taxon>Poales</taxon>
        <taxon>Poaceae</taxon>
        <taxon>BOP clade</taxon>
        <taxon>Pooideae</taxon>
        <taxon>Stipodae</taxon>
        <taxon>Brachypodieae</taxon>
        <taxon>Brachypodium</taxon>
    </lineage>
</organism>
<dbReference type="EnsemblPlants" id="PNT60830">
    <property type="protein sequence ID" value="PNT60830"/>
    <property type="gene ID" value="BRADI_5g06187v3"/>
</dbReference>
<reference evidence="2 3" key="1">
    <citation type="journal article" date="2010" name="Nature">
        <title>Genome sequencing and analysis of the model grass Brachypodium distachyon.</title>
        <authorList>
            <consortium name="International Brachypodium Initiative"/>
        </authorList>
    </citation>
    <scope>NUCLEOTIDE SEQUENCE [LARGE SCALE GENOMIC DNA]</scope>
    <source>
        <strain evidence="2 3">Bd21</strain>
    </source>
</reference>
<evidence type="ECO:0000256" key="1">
    <source>
        <dbReference type="SAM" id="Phobius"/>
    </source>
</evidence>
<sequence length="214" mass="23012">MRPLRQFPYSVPQSPSLKSLNHAAPWPAALSATLATAATTPALNRAAPWPAALSATLATAATTPAAPLRRCTHLIPGSCRSSSAASHLLPCGCSSLGCSASSLWPQFPMAVAVPSTGARLRRCISSPMASVQVDLSSTVVKQAAAADPRSWIYPCSWRHRIWLASLFCIMLQLLGGACLCLLFCLVILRLFFTKLLSSFLYSGCVWFCWKIKQF</sequence>
<proteinExistence type="predicted"/>
<evidence type="ECO:0000313" key="4">
    <source>
        <dbReference type="Proteomes" id="UP000008810"/>
    </source>
</evidence>
<keyword evidence="1" id="KW-1133">Transmembrane helix</keyword>
<evidence type="ECO:0000313" key="2">
    <source>
        <dbReference type="EMBL" id="PNT60830.1"/>
    </source>
</evidence>
<dbReference type="AlphaFoldDB" id="A0A2K2CFN4"/>
<name>A0A2K2CFN4_BRADI</name>
<evidence type="ECO:0000313" key="3">
    <source>
        <dbReference type="EnsemblPlants" id="PNT60830"/>
    </source>
</evidence>
<gene>
    <name evidence="2" type="ORF">BRADI_5g06187v3</name>
</gene>
<dbReference type="InParanoid" id="A0A2K2CFN4"/>
<reference evidence="3" key="3">
    <citation type="submission" date="2018-08" db="UniProtKB">
        <authorList>
            <consortium name="EnsemblPlants"/>
        </authorList>
    </citation>
    <scope>IDENTIFICATION</scope>
    <source>
        <strain evidence="3">cv. Bd21</strain>
    </source>
</reference>
<dbReference type="Proteomes" id="UP000008810">
    <property type="component" value="Chromosome 5"/>
</dbReference>
<keyword evidence="4" id="KW-1185">Reference proteome</keyword>
<accession>A0A2K2CFN4</accession>
<reference evidence="2" key="2">
    <citation type="submission" date="2017-06" db="EMBL/GenBank/DDBJ databases">
        <title>WGS assembly of Brachypodium distachyon.</title>
        <authorList>
            <consortium name="The International Brachypodium Initiative"/>
            <person name="Lucas S."/>
            <person name="Harmon-Smith M."/>
            <person name="Lail K."/>
            <person name="Tice H."/>
            <person name="Grimwood J."/>
            <person name="Bruce D."/>
            <person name="Barry K."/>
            <person name="Shu S."/>
            <person name="Lindquist E."/>
            <person name="Wang M."/>
            <person name="Pitluck S."/>
            <person name="Vogel J.P."/>
            <person name="Garvin D.F."/>
            <person name="Mockler T.C."/>
            <person name="Schmutz J."/>
            <person name="Rokhsar D."/>
            <person name="Bevan M.W."/>
        </authorList>
    </citation>
    <scope>NUCLEOTIDE SEQUENCE</scope>
    <source>
        <strain evidence="2">Bd21</strain>
    </source>
</reference>
<feature type="transmembrane region" description="Helical" evidence="1">
    <location>
        <begin position="161"/>
        <end position="192"/>
    </location>
</feature>
<protein>
    <submittedName>
        <fullName evidence="2 3">Uncharacterized protein</fullName>
    </submittedName>
</protein>
<keyword evidence="1" id="KW-0472">Membrane</keyword>